<dbReference type="Pfam" id="PF11171">
    <property type="entry name" value="DUF2958"/>
    <property type="match status" value="1"/>
</dbReference>
<dbReference type="AlphaFoldDB" id="A0A6M3LJ11"/>
<sequence>MKLLTKKIEERFKKIGSQENDKDPIVIAKFFNPVGAGYWYATEYDPVDKIFYGYVSLSGDHCDEWGSFSLEELESIIGFGGLGIERDLHCGEKRISEFNIKSLKNN</sequence>
<proteinExistence type="predicted"/>
<dbReference type="InterPro" id="IPR021341">
    <property type="entry name" value="DUF2958"/>
</dbReference>
<evidence type="ECO:0000313" key="1">
    <source>
        <dbReference type="EMBL" id="QJA94463.1"/>
    </source>
</evidence>
<evidence type="ECO:0008006" key="2">
    <source>
        <dbReference type="Google" id="ProtNLM"/>
    </source>
</evidence>
<gene>
    <name evidence="1" type="ORF">MM415B03856_0012</name>
</gene>
<dbReference type="EMBL" id="MT143233">
    <property type="protein sequence ID" value="QJA94463.1"/>
    <property type="molecule type" value="Genomic_DNA"/>
</dbReference>
<protein>
    <recommendedName>
        <fullName evidence="2">DUF2958 domain-containing protein</fullName>
    </recommendedName>
</protein>
<reference evidence="1" key="1">
    <citation type="submission" date="2020-03" db="EMBL/GenBank/DDBJ databases">
        <title>The deep terrestrial virosphere.</title>
        <authorList>
            <person name="Holmfeldt K."/>
            <person name="Nilsson E."/>
            <person name="Simone D."/>
            <person name="Lopez-Fernandez M."/>
            <person name="Wu X."/>
            <person name="de Brujin I."/>
            <person name="Lundin D."/>
            <person name="Andersson A."/>
            <person name="Bertilsson S."/>
            <person name="Dopson M."/>
        </authorList>
    </citation>
    <scope>NUCLEOTIDE SEQUENCE</scope>
    <source>
        <strain evidence="1">MM415B03856</strain>
    </source>
</reference>
<name>A0A6M3LJ11_9ZZZZ</name>
<organism evidence="1">
    <name type="scientific">viral metagenome</name>
    <dbReference type="NCBI Taxonomy" id="1070528"/>
    <lineage>
        <taxon>unclassified sequences</taxon>
        <taxon>metagenomes</taxon>
        <taxon>organismal metagenomes</taxon>
    </lineage>
</organism>
<accession>A0A6M3LJ11</accession>